<sequence>MQVCLVSPYAQRRGSYQQTLTKESSRRAAGPTLPPRGSSEDGERCRNPRLPTMCTLLRFRYRDCGHYDGFEYVHSAECKAAGGGCHGGIQTQEDWHDGLCSRHH</sequence>
<accession>A0A446B6C0</accession>
<evidence type="ECO:0000313" key="3">
    <source>
        <dbReference type="Proteomes" id="UP000289323"/>
    </source>
</evidence>
<dbReference type="EMBL" id="OUUZ01000001">
    <property type="protein sequence ID" value="SPQ18022.1"/>
    <property type="molecule type" value="Genomic_DNA"/>
</dbReference>
<name>A0A446B6C0_9PEZI</name>
<protein>
    <submittedName>
        <fullName evidence="2">Bfe10417-de2a-4924-88a0-c8719fc5c61f</fullName>
    </submittedName>
</protein>
<feature type="region of interest" description="Disordered" evidence="1">
    <location>
        <begin position="15"/>
        <end position="45"/>
    </location>
</feature>
<gene>
    <name evidence="2" type="ORF">TT172_LOCUS441</name>
</gene>
<proteinExistence type="predicted"/>
<dbReference type="AlphaFoldDB" id="A0A446B6C0"/>
<evidence type="ECO:0000256" key="1">
    <source>
        <dbReference type="SAM" id="MobiDB-lite"/>
    </source>
</evidence>
<evidence type="ECO:0000313" key="2">
    <source>
        <dbReference type="EMBL" id="SPQ18022.1"/>
    </source>
</evidence>
<reference evidence="2 3" key="1">
    <citation type="submission" date="2018-04" db="EMBL/GenBank/DDBJ databases">
        <authorList>
            <person name="Huttner S."/>
            <person name="Dainat J."/>
        </authorList>
    </citation>
    <scope>NUCLEOTIDE SEQUENCE [LARGE SCALE GENOMIC DNA]</scope>
</reference>
<organism evidence="2 3">
    <name type="scientific">Thermothielavioides terrestris</name>
    <dbReference type="NCBI Taxonomy" id="2587410"/>
    <lineage>
        <taxon>Eukaryota</taxon>
        <taxon>Fungi</taxon>
        <taxon>Dikarya</taxon>
        <taxon>Ascomycota</taxon>
        <taxon>Pezizomycotina</taxon>
        <taxon>Sordariomycetes</taxon>
        <taxon>Sordariomycetidae</taxon>
        <taxon>Sordariales</taxon>
        <taxon>Chaetomiaceae</taxon>
        <taxon>Thermothielavioides</taxon>
    </lineage>
</organism>
<dbReference type="Proteomes" id="UP000289323">
    <property type="component" value="Unassembled WGS sequence"/>
</dbReference>